<keyword evidence="2" id="KW-1185">Reference proteome</keyword>
<dbReference type="EMBL" id="JYIX01000030">
    <property type="protein sequence ID" value="KJL34124.1"/>
    <property type="molecule type" value="Genomic_DNA"/>
</dbReference>
<gene>
    <name evidence="1" type="ORF">RS86_01223</name>
</gene>
<accession>A0A0F0LN57</accession>
<sequence>MWMNLLIDSGAVGIVIPERAEPRRHALLGRGSGAGSDDAAIAPKAGPGSILVVMPSTLFLDGMRFAMVSSTASEVDSDAPTTFDYHQDGRLIWGEYTGDTVTEGRFVGEIAGAEVRVSFAHALVSDGSVVRGDAVSRAEHEDDGRIRLVEDFAVDGIDHVSVCLQV</sequence>
<reference evidence="1 2" key="1">
    <citation type="submission" date="2015-02" db="EMBL/GenBank/DDBJ databases">
        <title>Draft genome sequences of ten Microbacterium spp. with emphasis on heavy metal contaminated environments.</title>
        <authorList>
            <person name="Corretto E."/>
        </authorList>
    </citation>
    <scope>NUCLEOTIDE SEQUENCE [LARGE SCALE GENOMIC DNA]</scope>
    <source>
        <strain evidence="1 2">ARN176</strain>
    </source>
</reference>
<comment type="caution">
    <text evidence="1">The sequence shown here is derived from an EMBL/GenBank/DDBJ whole genome shotgun (WGS) entry which is preliminary data.</text>
</comment>
<dbReference type="STRING" id="582680.RS86_01223"/>
<dbReference type="AlphaFoldDB" id="A0A0F0LN57"/>
<evidence type="ECO:0000313" key="2">
    <source>
        <dbReference type="Proteomes" id="UP000033740"/>
    </source>
</evidence>
<dbReference type="InterPro" id="IPR058595">
    <property type="entry name" value="Avidin-like"/>
</dbReference>
<evidence type="ECO:0000313" key="1">
    <source>
        <dbReference type="EMBL" id="KJL34124.1"/>
    </source>
</evidence>
<proteinExistence type="predicted"/>
<protein>
    <submittedName>
        <fullName evidence="1">Uncharacterized protein</fullName>
    </submittedName>
</protein>
<dbReference type="PATRIC" id="fig|582680.6.peg.1260"/>
<name>A0A0F0LN57_9MICO</name>
<dbReference type="Pfam" id="PF26421">
    <property type="entry name" value="Avidin_like"/>
    <property type="match status" value="1"/>
</dbReference>
<dbReference type="Proteomes" id="UP000033740">
    <property type="component" value="Unassembled WGS sequence"/>
</dbReference>
<organism evidence="1 2">
    <name type="scientific">Microbacterium azadirachtae</name>
    <dbReference type="NCBI Taxonomy" id="582680"/>
    <lineage>
        <taxon>Bacteria</taxon>
        <taxon>Bacillati</taxon>
        <taxon>Actinomycetota</taxon>
        <taxon>Actinomycetes</taxon>
        <taxon>Micrococcales</taxon>
        <taxon>Microbacteriaceae</taxon>
        <taxon>Microbacterium</taxon>
    </lineage>
</organism>